<dbReference type="EMBL" id="CM042037">
    <property type="protein sequence ID" value="KAI3742867.1"/>
    <property type="molecule type" value="Genomic_DNA"/>
</dbReference>
<name>A0ACB9D8F4_9ASTR</name>
<sequence length="606" mass="68137">MANPVFTKGSTVEVSSDDPGFHGAWYVATLVDELKAPPAKKKASNTKNKNPKQFGYLIQYDTLLKDDSLVEPLTEIVEMSFIRPLPPRNLRRDDGDFELYDVVDAYHREGWWIGVVKKVIVEGEMRKYIVSFENPPEEVEFERAQLRLHVDWVDCCWQVPQKKALEHKLVDRNATHTSESNNDAHSDFTTPPKGALKKSHSRKNTESNSEMVGAVDASVSSIRSKRIVNSVQKVSHGKRFQSSARVKNLASVSSSRSKRIMNSVQKNSNGKRFQSSADVKNSASVPSSGNKRIMNSIEKDFHGKRFRSSAGSKGNTKAMSSVMEQNQSDATHQDSPLMEHKIITPETREAEDGKSHQKKRGRPPKLLPKRPISSLEGSSCCSPDHRDESLNQTTVTSVGTTDYQQDWPFVKQSPIWATIASLELYQTPPQKPHFSPLKKIKEVQREGLAIAHMVTFGNLVQRLSDLKLTDPVDITNHSLETLVDLEAHGFDVGAIRGRLNKLLSLKSKVDQHEGKLKKVEEEIEKCNGDRSLEVEMNELEVKMQELQEKMVQVETVKKVKEEEIMRLQSNLHLVSEQITDCELGFRKLAATPLQVRSCIGNSLGPL</sequence>
<comment type="caution">
    <text evidence="1">The sequence shown here is derived from an EMBL/GenBank/DDBJ whole genome shotgun (WGS) entry which is preliminary data.</text>
</comment>
<evidence type="ECO:0000313" key="1">
    <source>
        <dbReference type="EMBL" id="KAI3742867.1"/>
    </source>
</evidence>
<protein>
    <submittedName>
        <fullName evidence="1">Uncharacterized protein</fullName>
    </submittedName>
</protein>
<accession>A0ACB9D8F4</accession>
<keyword evidence="2" id="KW-1185">Reference proteome</keyword>
<gene>
    <name evidence="1" type="ORF">L1987_60565</name>
</gene>
<organism evidence="1 2">
    <name type="scientific">Smallanthus sonchifolius</name>
    <dbReference type="NCBI Taxonomy" id="185202"/>
    <lineage>
        <taxon>Eukaryota</taxon>
        <taxon>Viridiplantae</taxon>
        <taxon>Streptophyta</taxon>
        <taxon>Embryophyta</taxon>
        <taxon>Tracheophyta</taxon>
        <taxon>Spermatophyta</taxon>
        <taxon>Magnoliopsida</taxon>
        <taxon>eudicotyledons</taxon>
        <taxon>Gunneridae</taxon>
        <taxon>Pentapetalae</taxon>
        <taxon>asterids</taxon>
        <taxon>campanulids</taxon>
        <taxon>Asterales</taxon>
        <taxon>Asteraceae</taxon>
        <taxon>Asteroideae</taxon>
        <taxon>Heliantheae alliance</taxon>
        <taxon>Millerieae</taxon>
        <taxon>Smallanthus</taxon>
    </lineage>
</organism>
<proteinExistence type="predicted"/>
<reference evidence="1 2" key="2">
    <citation type="journal article" date="2022" name="Mol. Ecol. Resour.">
        <title>The genomes of chicory, endive, great burdock and yacon provide insights into Asteraceae paleo-polyploidization history and plant inulin production.</title>
        <authorList>
            <person name="Fan W."/>
            <person name="Wang S."/>
            <person name="Wang H."/>
            <person name="Wang A."/>
            <person name="Jiang F."/>
            <person name="Liu H."/>
            <person name="Zhao H."/>
            <person name="Xu D."/>
            <person name="Zhang Y."/>
        </authorList>
    </citation>
    <scope>NUCLEOTIDE SEQUENCE [LARGE SCALE GENOMIC DNA]</scope>
    <source>
        <strain evidence="2">cv. Yunnan</strain>
        <tissue evidence="1">Leaves</tissue>
    </source>
</reference>
<dbReference type="Proteomes" id="UP001056120">
    <property type="component" value="Linkage Group LG20"/>
</dbReference>
<reference evidence="2" key="1">
    <citation type="journal article" date="2022" name="Mol. Ecol. Resour.">
        <title>The genomes of chicory, endive, great burdock and yacon provide insights into Asteraceae palaeo-polyploidization history and plant inulin production.</title>
        <authorList>
            <person name="Fan W."/>
            <person name="Wang S."/>
            <person name="Wang H."/>
            <person name="Wang A."/>
            <person name="Jiang F."/>
            <person name="Liu H."/>
            <person name="Zhao H."/>
            <person name="Xu D."/>
            <person name="Zhang Y."/>
        </authorList>
    </citation>
    <scope>NUCLEOTIDE SEQUENCE [LARGE SCALE GENOMIC DNA]</scope>
    <source>
        <strain evidence="2">cv. Yunnan</strain>
    </source>
</reference>
<evidence type="ECO:0000313" key="2">
    <source>
        <dbReference type="Proteomes" id="UP001056120"/>
    </source>
</evidence>